<keyword evidence="2" id="KW-1185">Reference proteome</keyword>
<name>A0ABY6Q2L8_9ACTN</name>
<dbReference type="EMBL" id="CP098740">
    <property type="protein sequence ID" value="UZK58281.1"/>
    <property type="molecule type" value="Genomic_DNA"/>
</dbReference>
<protein>
    <submittedName>
        <fullName evidence="1">DUF3846 domain-containing protein</fullName>
    </submittedName>
</protein>
<evidence type="ECO:0000313" key="1">
    <source>
        <dbReference type="EMBL" id="UZK58281.1"/>
    </source>
</evidence>
<dbReference type="RefSeq" id="WP_265546886.1">
    <property type="nucleotide sequence ID" value="NZ_CP098740.1"/>
</dbReference>
<sequence length="129" mass="13855">MSEARFALILRPGGSFDVIDWPTELAAGLTVLAQEFRTLSIAALGLWPDCSMWTDAEAAQGTAPLNRFAERVHCAAGLAAEHYYGSIALTGGLTDADDGTHTGLTLDACREFLKLAEISVPRIPHLRTK</sequence>
<evidence type="ECO:0000313" key="2">
    <source>
        <dbReference type="Proteomes" id="UP001164963"/>
    </source>
</evidence>
<dbReference type="Proteomes" id="UP001164963">
    <property type="component" value="Chromosome"/>
</dbReference>
<gene>
    <name evidence="1" type="ORF">NEH16_33130</name>
</gene>
<reference evidence="1" key="1">
    <citation type="journal article" date="2022" name="Front. Microbiol.">
        <title>Mirubactin C rescues the lethal effect of cell wall biosynthesis mutations in Bacillus subtilis.</title>
        <authorList>
            <person name="Kepplinger B."/>
            <person name="Wen X."/>
            <person name="Tyler A.R."/>
            <person name="Kim B.Y."/>
            <person name="Brown J."/>
            <person name="Banks P."/>
            <person name="Dashti Y."/>
            <person name="Mackenzie E.S."/>
            <person name="Wills C."/>
            <person name="Kawai Y."/>
            <person name="Waldron K.J."/>
            <person name="Allenby N.E.E."/>
            <person name="Wu L.J."/>
            <person name="Hall M.J."/>
            <person name="Errington J."/>
        </authorList>
    </citation>
    <scope>NUCLEOTIDE SEQUENCE</scope>
    <source>
        <strain evidence="1">MDA8-470</strain>
    </source>
</reference>
<accession>A0ABY6Q2L8</accession>
<proteinExistence type="predicted"/>
<organism evidence="1 2">
    <name type="scientific">Streptomyces drozdowiczii</name>
    <dbReference type="NCBI Taxonomy" id="202862"/>
    <lineage>
        <taxon>Bacteria</taxon>
        <taxon>Bacillati</taxon>
        <taxon>Actinomycetota</taxon>
        <taxon>Actinomycetes</taxon>
        <taxon>Kitasatosporales</taxon>
        <taxon>Streptomycetaceae</taxon>
        <taxon>Streptomyces</taxon>
    </lineage>
</organism>